<dbReference type="InterPro" id="IPR003769">
    <property type="entry name" value="ClpS_core"/>
</dbReference>
<name>A0A556MMZ5_9FLAO</name>
<evidence type="ECO:0000313" key="2">
    <source>
        <dbReference type="EMBL" id="TSJ41255.1"/>
    </source>
</evidence>
<dbReference type="GO" id="GO:0006508">
    <property type="term" value="P:proteolysis"/>
    <property type="evidence" value="ECO:0007669"/>
    <property type="project" value="UniProtKB-KW"/>
</dbReference>
<proteinExistence type="predicted"/>
<reference evidence="2 3" key="1">
    <citation type="submission" date="2019-07" db="EMBL/GenBank/DDBJ databases">
        <authorList>
            <person name="Huq M.A."/>
        </authorList>
    </citation>
    <scope>NUCLEOTIDE SEQUENCE [LARGE SCALE GENOMIC DNA]</scope>
    <source>
        <strain evidence="2 3">MAH-3</strain>
    </source>
</reference>
<dbReference type="OrthoDB" id="598046at2"/>
<dbReference type="Proteomes" id="UP000316008">
    <property type="component" value="Unassembled WGS sequence"/>
</dbReference>
<dbReference type="Gene3D" id="3.30.1390.10">
    <property type="match status" value="1"/>
</dbReference>
<dbReference type="InterPro" id="IPR014719">
    <property type="entry name" value="Ribosomal_bL12_C/ClpS-like"/>
</dbReference>
<dbReference type="Pfam" id="PF02617">
    <property type="entry name" value="ClpS"/>
    <property type="match status" value="1"/>
</dbReference>
<dbReference type="RefSeq" id="WP_144334066.1">
    <property type="nucleotide sequence ID" value="NZ_VLPL01000008.1"/>
</dbReference>
<sequence length="89" mass="10415">MQTLEQNETEVLELLTEQKDLVVYNDDFNTFDHVIESLIKVCKHEVEQAEQCTWIIHFNGKCQVKRGDYEKLEPMCTALLERGITAEIQ</sequence>
<keyword evidence="3" id="KW-1185">Reference proteome</keyword>
<dbReference type="GO" id="GO:0030163">
    <property type="term" value="P:protein catabolic process"/>
    <property type="evidence" value="ECO:0007669"/>
    <property type="project" value="InterPro"/>
</dbReference>
<feature type="domain" description="Adaptor protein ClpS core" evidence="1">
    <location>
        <begin position="21"/>
        <end position="81"/>
    </location>
</feature>
<evidence type="ECO:0000259" key="1">
    <source>
        <dbReference type="Pfam" id="PF02617"/>
    </source>
</evidence>
<protein>
    <submittedName>
        <fullName evidence="2">ATP-dependent Clp protease adaptor ClpS</fullName>
    </submittedName>
</protein>
<dbReference type="GO" id="GO:0008233">
    <property type="term" value="F:peptidase activity"/>
    <property type="evidence" value="ECO:0007669"/>
    <property type="project" value="UniProtKB-KW"/>
</dbReference>
<organism evidence="2 3">
    <name type="scientific">Fluviicola chungangensis</name>
    <dbReference type="NCBI Taxonomy" id="2597671"/>
    <lineage>
        <taxon>Bacteria</taxon>
        <taxon>Pseudomonadati</taxon>
        <taxon>Bacteroidota</taxon>
        <taxon>Flavobacteriia</taxon>
        <taxon>Flavobacteriales</taxon>
        <taxon>Crocinitomicaceae</taxon>
        <taxon>Fluviicola</taxon>
    </lineage>
</organism>
<gene>
    <name evidence="2" type="ORF">FO442_15190</name>
</gene>
<dbReference type="SUPFAM" id="SSF54736">
    <property type="entry name" value="ClpS-like"/>
    <property type="match status" value="1"/>
</dbReference>
<keyword evidence="2" id="KW-0378">Hydrolase</keyword>
<evidence type="ECO:0000313" key="3">
    <source>
        <dbReference type="Proteomes" id="UP000316008"/>
    </source>
</evidence>
<comment type="caution">
    <text evidence="2">The sequence shown here is derived from an EMBL/GenBank/DDBJ whole genome shotgun (WGS) entry which is preliminary data.</text>
</comment>
<dbReference type="AlphaFoldDB" id="A0A556MMZ5"/>
<keyword evidence="2" id="KW-0645">Protease</keyword>
<accession>A0A556MMZ5</accession>
<dbReference type="EMBL" id="VLPL01000008">
    <property type="protein sequence ID" value="TSJ41255.1"/>
    <property type="molecule type" value="Genomic_DNA"/>
</dbReference>